<evidence type="ECO:0000259" key="2">
    <source>
        <dbReference type="Pfam" id="PF13349"/>
    </source>
</evidence>
<evidence type="ECO:0000256" key="1">
    <source>
        <dbReference type="SAM" id="SignalP"/>
    </source>
</evidence>
<dbReference type="RefSeq" id="WP_152127318.1">
    <property type="nucleotide sequence ID" value="NZ_WELI01000023.1"/>
</dbReference>
<evidence type="ECO:0000313" key="3">
    <source>
        <dbReference type="EMBL" id="KAB7725400.1"/>
    </source>
</evidence>
<organism evidence="3 4">
    <name type="scientific">Rudanella paleaurantiibacter</name>
    <dbReference type="NCBI Taxonomy" id="2614655"/>
    <lineage>
        <taxon>Bacteria</taxon>
        <taxon>Pseudomonadati</taxon>
        <taxon>Bacteroidota</taxon>
        <taxon>Cytophagia</taxon>
        <taxon>Cytophagales</taxon>
        <taxon>Cytophagaceae</taxon>
        <taxon>Rudanella</taxon>
    </lineage>
</organism>
<gene>
    <name evidence="3" type="ORF">F5984_26140</name>
</gene>
<comment type="caution">
    <text evidence="3">The sequence shown here is derived from an EMBL/GenBank/DDBJ whole genome shotgun (WGS) entry which is preliminary data.</text>
</comment>
<dbReference type="Proteomes" id="UP000488299">
    <property type="component" value="Unassembled WGS sequence"/>
</dbReference>
<proteinExistence type="predicted"/>
<evidence type="ECO:0000313" key="4">
    <source>
        <dbReference type="Proteomes" id="UP000488299"/>
    </source>
</evidence>
<protein>
    <submittedName>
        <fullName evidence="3">DUF4097 family beta strand repeat protein</fullName>
    </submittedName>
</protein>
<feature type="chain" id="PRO_5029848853" evidence="1">
    <location>
        <begin position="20"/>
        <end position="349"/>
    </location>
</feature>
<dbReference type="Pfam" id="PF13349">
    <property type="entry name" value="DUF4097"/>
    <property type="match status" value="1"/>
</dbReference>
<dbReference type="InterPro" id="IPR025164">
    <property type="entry name" value="Toastrack_DUF4097"/>
</dbReference>
<accession>A0A7J5TTT6</accession>
<feature type="signal peptide" evidence="1">
    <location>
        <begin position="1"/>
        <end position="19"/>
    </location>
</feature>
<name>A0A7J5TTT6_9BACT</name>
<dbReference type="EMBL" id="WELI01000023">
    <property type="protein sequence ID" value="KAB7725400.1"/>
    <property type="molecule type" value="Genomic_DNA"/>
</dbReference>
<keyword evidence="1" id="KW-0732">Signal</keyword>
<keyword evidence="4" id="KW-1185">Reference proteome</keyword>
<feature type="domain" description="DUF4097" evidence="2">
    <location>
        <begin position="48"/>
        <end position="313"/>
    </location>
</feature>
<reference evidence="3 4" key="1">
    <citation type="submission" date="2019-10" db="EMBL/GenBank/DDBJ databases">
        <title>Rudanella paleaurantiibacter sp. nov., isolated from sludge.</title>
        <authorList>
            <person name="Xu S.Q."/>
        </authorList>
    </citation>
    <scope>NUCLEOTIDE SEQUENCE [LARGE SCALE GENOMIC DNA]</scope>
    <source>
        <strain evidence="3 4">HX-22-17</strain>
    </source>
</reference>
<dbReference type="AlphaFoldDB" id="A0A7J5TTT6"/>
<sequence>MKTLYKVAYLLLLPLSLAAANTPIEDGQGAIEKKRTVIKMFDVDQKDKLLIDNQFGQVNVDLWDKNEIRVQIVITANANTDSRAQDFLNTVEITDKREGDQITLKTELQKQSSSWTNWGNGNGEKNYVRIDYTVQMPRNNALTVRNKFGNTHVATFQAPLNIYTRYGNFTAQQLSGRQNDIDVAFGNADIRNMDAGKLAIAYSNLELDKANVLVLNNKFGKLKIGEVGKIDANISYSGARIGTLRESCKMKLDFSGGFQIEQLKSADNVDIQANYSSVALPINPETGYDFDVSVTYGGFKYPNGQNLLLTTQPNDENRPGKSRQYIGKIGRGSGPRVRVVSKFGDVTFR</sequence>